<reference evidence="13 14" key="1">
    <citation type="submission" date="2020-08" db="EMBL/GenBank/DDBJ databases">
        <title>Bridging the membrane lipid divide: bacteria of the FCB group superphylum have the potential to synthesize archaeal ether lipids.</title>
        <authorList>
            <person name="Villanueva L."/>
            <person name="Von Meijenfeldt F.A.B."/>
            <person name="Westbye A.B."/>
            <person name="Yadav S."/>
            <person name="Hopmans E.C."/>
            <person name="Dutilh B.E."/>
            <person name="Sinninghe Damste J.S."/>
        </authorList>
    </citation>
    <scope>NUCLEOTIDE SEQUENCE [LARGE SCALE GENOMIC DNA]</scope>
    <source>
        <strain evidence="13">NIOZ-UU27</strain>
    </source>
</reference>
<dbReference type="EMBL" id="JACNJD010000279">
    <property type="protein sequence ID" value="MBC8178420.1"/>
    <property type="molecule type" value="Genomic_DNA"/>
</dbReference>
<evidence type="ECO:0000313" key="14">
    <source>
        <dbReference type="Proteomes" id="UP000650524"/>
    </source>
</evidence>
<dbReference type="GO" id="GO:0046983">
    <property type="term" value="F:protein dimerization activity"/>
    <property type="evidence" value="ECO:0007669"/>
    <property type="project" value="InterPro"/>
</dbReference>
<dbReference type="CDD" id="cd16917">
    <property type="entry name" value="HATPase_UhpB-NarQ-NarX-like"/>
    <property type="match status" value="1"/>
</dbReference>
<dbReference type="GO" id="GO:0000155">
    <property type="term" value="F:phosphorelay sensor kinase activity"/>
    <property type="evidence" value="ECO:0007669"/>
    <property type="project" value="InterPro"/>
</dbReference>
<feature type="modified residue" description="4-aspartylphosphate" evidence="9">
    <location>
        <position position="51"/>
    </location>
</feature>
<dbReference type="PROSITE" id="PS50110">
    <property type="entry name" value="RESPONSE_REGULATORY"/>
    <property type="match status" value="1"/>
</dbReference>
<comment type="catalytic activity">
    <reaction evidence="1">
        <text>ATP + protein L-histidine = ADP + protein N-phospho-L-histidine.</text>
        <dbReference type="EC" id="2.7.13.3"/>
    </reaction>
</comment>
<evidence type="ECO:0000259" key="12">
    <source>
        <dbReference type="PROSITE" id="PS50110"/>
    </source>
</evidence>
<feature type="domain" description="Histidine kinase" evidence="11">
    <location>
        <begin position="219"/>
        <end position="415"/>
    </location>
</feature>
<dbReference type="SMART" id="SM00387">
    <property type="entry name" value="HATPase_c"/>
    <property type="match status" value="1"/>
</dbReference>
<dbReference type="Proteomes" id="UP000650524">
    <property type="component" value="Unassembled WGS sequence"/>
</dbReference>
<dbReference type="SUPFAM" id="SSF52172">
    <property type="entry name" value="CheY-like"/>
    <property type="match status" value="1"/>
</dbReference>
<dbReference type="PROSITE" id="PS50109">
    <property type="entry name" value="HIS_KIN"/>
    <property type="match status" value="1"/>
</dbReference>
<sequence length="419" mass="47875">MRILIVDDELVSREKLRKIMADFGECIVVDNGADALKIATSQAPPDLILLDIIMPEMDGYEVCKRLKAERSTSDIPVIFITSKQDEDDENKGLGLGAGDYIRKPFSTSIVKARVRTHLELKKHRNRLEEIVNGRTVELEKATKEMQVEIAERKQAEEALRKAHDKLEWRVEERTGQLVKVNEQLKIEIEERKQAEEELRLISSSLLKAQERERKRISLELHDELGQSLLALKLQTSFIEKGLEEDQTELRSDCQAMLDHIVGLIEHVRRICKDLSPVILDDLGLTAGIRWLVENALKSHDIDTSLDIVNIDNLLTNEQRLLVFRIFQETFTNIVRHSCSSLTSIIIRKQGGEISFVIEDNGKGFDVKEAMGRDFAKRGMGLSSMEERAWMLGGSVNIWSQKELGTRIEFRIPIEQPEKT</sequence>
<dbReference type="EC" id="2.7.13.3" evidence="2"/>
<evidence type="ECO:0000256" key="4">
    <source>
        <dbReference type="ARBA" id="ARBA00022679"/>
    </source>
</evidence>
<dbReference type="Pfam" id="PF07730">
    <property type="entry name" value="HisKA_3"/>
    <property type="match status" value="1"/>
</dbReference>
<evidence type="ECO:0000256" key="5">
    <source>
        <dbReference type="ARBA" id="ARBA00022741"/>
    </source>
</evidence>
<dbReference type="InterPro" id="IPR036890">
    <property type="entry name" value="HATPase_C_sf"/>
</dbReference>
<dbReference type="SMART" id="SM00448">
    <property type="entry name" value="REC"/>
    <property type="match status" value="1"/>
</dbReference>
<keyword evidence="7" id="KW-0067">ATP-binding</keyword>
<dbReference type="Gene3D" id="3.40.50.2300">
    <property type="match status" value="1"/>
</dbReference>
<keyword evidence="4" id="KW-0808">Transferase</keyword>
<dbReference type="GO" id="GO:0005524">
    <property type="term" value="F:ATP binding"/>
    <property type="evidence" value="ECO:0007669"/>
    <property type="project" value="UniProtKB-KW"/>
</dbReference>
<dbReference type="PANTHER" id="PTHR24421">
    <property type="entry name" value="NITRATE/NITRITE SENSOR PROTEIN NARX-RELATED"/>
    <property type="match status" value="1"/>
</dbReference>
<evidence type="ECO:0000256" key="8">
    <source>
        <dbReference type="ARBA" id="ARBA00023012"/>
    </source>
</evidence>
<dbReference type="InterPro" id="IPR011712">
    <property type="entry name" value="Sig_transdc_His_kin_sub3_dim/P"/>
</dbReference>
<evidence type="ECO:0000256" key="10">
    <source>
        <dbReference type="SAM" id="Coils"/>
    </source>
</evidence>
<evidence type="ECO:0000256" key="1">
    <source>
        <dbReference type="ARBA" id="ARBA00000085"/>
    </source>
</evidence>
<dbReference type="Gene3D" id="1.20.5.1930">
    <property type="match status" value="1"/>
</dbReference>
<dbReference type="SUPFAM" id="SSF55874">
    <property type="entry name" value="ATPase domain of HSP90 chaperone/DNA topoisomerase II/histidine kinase"/>
    <property type="match status" value="1"/>
</dbReference>
<feature type="coiled-coil region" evidence="10">
    <location>
        <begin position="138"/>
        <end position="211"/>
    </location>
</feature>
<dbReference type="InterPro" id="IPR005467">
    <property type="entry name" value="His_kinase_dom"/>
</dbReference>
<evidence type="ECO:0000256" key="7">
    <source>
        <dbReference type="ARBA" id="ARBA00022840"/>
    </source>
</evidence>
<keyword evidence="5" id="KW-0547">Nucleotide-binding</keyword>
<keyword evidence="3 9" id="KW-0597">Phosphoprotein</keyword>
<name>A0A8J6N357_9DELT</name>
<keyword evidence="6" id="KW-0418">Kinase</keyword>
<dbReference type="InterPro" id="IPR001789">
    <property type="entry name" value="Sig_transdc_resp-reg_receiver"/>
</dbReference>
<organism evidence="13 14">
    <name type="scientific">Candidatus Desulfacyla euxinica</name>
    <dbReference type="NCBI Taxonomy" id="2841693"/>
    <lineage>
        <taxon>Bacteria</taxon>
        <taxon>Deltaproteobacteria</taxon>
        <taxon>Candidatus Desulfacyla</taxon>
    </lineage>
</organism>
<feature type="domain" description="Response regulatory" evidence="12">
    <location>
        <begin position="2"/>
        <end position="118"/>
    </location>
</feature>
<dbReference type="InterPro" id="IPR011006">
    <property type="entry name" value="CheY-like_superfamily"/>
</dbReference>
<keyword evidence="10" id="KW-0175">Coiled coil</keyword>
<accession>A0A8J6N357</accession>
<protein>
    <recommendedName>
        <fullName evidence="2">histidine kinase</fullName>
        <ecNumber evidence="2">2.7.13.3</ecNumber>
    </recommendedName>
</protein>
<dbReference type="Pfam" id="PF00072">
    <property type="entry name" value="Response_reg"/>
    <property type="match status" value="1"/>
</dbReference>
<dbReference type="AlphaFoldDB" id="A0A8J6N357"/>
<evidence type="ECO:0000259" key="11">
    <source>
        <dbReference type="PROSITE" id="PS50109"/>
    </source>
</evidence>
<evidence type="ECO:0000256" key="6">
    <source>
        <dbReference type="ARBA" id="ARBA00022777"/>
    </source>
</evidence>
<dbReference type="InterPro" id="IPR050482">
    <property type="entry name" value="Sensor_HK_TwoCompSys"/>
</dbReference>
<evidence type="ECO:0000313" key="13">
    <source>
        <dbReference type="EMBL" id="MBC8178420.1"/>
    </source>
</evidence>
<dbReference type="Gene3D" id="3.30.565.10">
    <property type="entry name" value="Histidine kinase-like ATPase, C-terminal domain"/>
    <property type="match status" value="1"/>
</dbReference>
<proteinExistence type="predicted"/>
<dbReference type="Pfam" id="PF02518">
    <property type="entry name" value="HATPase_c"/>
    <property type="match status" value="1"/>
</dbReference>
<evidence type="ECO:0000256" key="9">
    <source>
        <dbReference type="PROSITE-ProRule" id="PRU00169"/>
    </source>
</evidence>
<dbReference type="GO" id="GO:0016020">
    <property type="term" value="C:membrane"/>
    <property type="evidence" value="ECO:0007669"/>
    <property type="project" value="InterPro"/>
</dbReference>
<evidence type="ECO:0000256" key="2">
    <source>
        <dbReference type="ARBA" id="ARBA00012438"/>
    </source>
</evidence>
<comment type="caution">
    <text evidence="13">The sequence shown here is derived from an EMBL/GenBank/DDBJ whole genome shotgun (WGS) entry which is preliminary data.</text>
</comment>
<evidence type="ECO:0000256" key="3">
    <source>
        <dbReference type="ARBA" id="ARBA00022553"/>
    </source>
</evidence>
<dbReference type="InterPro" id="IPR003594">
    <property type="entry name" value="HATPase_dom"/>
</dbReference>
<gene>
    <name evidence="13" type="ORF">H8E19_13525</name>
</gene>
<dbReference type="PANTHER" id="PTHR24421:SF10">
    <property type="entry name" value="NITRATE_NITRITE SENSOR PROTEIN NARQ"/>
    <property type="match status" value="1"/>
</dbReference>
<keyword evidence="8" id="KW-0902">Two-component regulatory system</keyword>